<feature type="compositionally biased region" description="Polar residues" evidence="1">
    <location>
        <begin position="1094"/>
        <end position="1112"/>
    </location>
</feature>
<name>A0A1Y2EAC8_9PEZI</name>
<comment type="caution">
    <text evidence="2">The sequence shown here is derived from an EMBL/GenBank/DDBJ whole genome shotgun (WGS) entry which is preliminary data.</text>
</comment>
<gene>
    <name evidence="2" type="ORF">BCR38DRAFT_334533</name>
</gene>
<evidence type="ECO:0000313" key="3">
    <source>
        <dbReference type="Proteomes" id="UP000193689"/>
    </source>
</evidence>
<feature type="region of interest" description="Disordered" evidence="1">
    <location>
        <begin position="1002"/>
        <end position="1118"/>
    </location>
</feature>
<feature type="compositionally biased region" description="Polar residues" evidence="1">
    <location>
        <begin position="326"/>
        <end position="344"/>
    </location>
</feature>
<feature type="compositionally biased region" description="Low complexity" evidence="1">
    <location>
        <begin position="1032"/>
        <end position="1050"/>
    </location>
</feature>
<dbReference type="Proteomes" id="UP000193689">
    <property type="component" value="Unassembled WGS sequence"/>
</dbReference>
<dbReference type="GeneID" id="63771539"/>
<feature type="compositionally biased region" description="Polar residues" evidence="1">
    <location>
        <begin position="446"/>
        <end position="470"/>
    </location>
</feature>
<reference evidence="2 3" key="1">
    <citation type="submission" date="2016-07" db="EMBL/GenBank/DDBJ databases">
        <title>Pervasive Adenine N6-methylation of Active Genes in Fungi.</title>
        <authorList>
            <consortium name="DOE Joint Genome Institute"/>
            <person name="Mondo S.J."/>
            <person name="Dannebaum R.O."/>
            <person name="Kuo R.C."/>
            <person name="Labutti K."/>
            <person name="Haridas S."/>
            <person name="Kuo A."/>
            <person name="Salamov A."/>
            <person name="Ahrendt S.R."/>
            <person name="Lipzen A."/>
            <person name="Sullivan W."/>
            <person name="Andreopoulos W.B."/>
            <person name="Clum A."/>
            <person name="Lindquist E."/>
            <person name="Daum C."/>
            <person name="Ramamoorthy G.K."/>
            <person name="Gryganskyi A."/>
            <person name="Culley D."/>
            <person name="Magnuson J.K."/>
            <person name="James T.Y."/>
            <person name="O'Malley M.A."/>
            <person name="Stajich J.E."/>
            <person name="Spatafora J.W."/>
            <person name="Visel A."/>
            <person name="Grigoriev I.V."/>
        </authorList>
    </citation>
    <scope>NUCLEOTIDE SEQUENCE [LARGE SCALE GENOMIC DNA]</scope>
    <source>
        <strain evidence="2 3">CBS 129021</strain>
    </source>
</reference>
<keyword evidence="3" id="KW-1185">Reference proteome</keyword>
<sequence length="1254" mass="135441">MSLNGLDHATIREAHEAAAAEPGGWFLLKYASRDEIDVYTRGSGGIVEIRNAIAKYEEQSPLYGFLKYRRRNVILKYQPESCSRLVQARAAVHFNAVCDRFSPYDTTFEMAEAKDLKDTKLSAACSLHTQSGSTSSSTSSLRRRRLMEITEEEEEERERKRQSVDTGMGDNGAPLSTTEPPVILDSQQIHAPQETNFASTTEPPTFSGGSRPTSPTKSDCDYGDRLSSQSARPNLYSYSSYTYGKPKVRLAPRPSLDINKRPHTAGNFRPVATVPAGFKISSKGSKKGKTDDQTPDEDLESSKHATKASQAIPEPHQDSLLPPRPATSSGASMKSVSSITLSTIKENKMTPEKARLMKAMKLRQQKQKMNVISDETVPANDAPRPDEDLDAATAEQEEAEDKPADTLRSQVDDAGTVSNADSGIAIDFPTPMTVDAEAHTEDTCTDSRPASPTAASSEIGDSTKASSLSESTDETIQHAGKESDGEEEDIDNDAPDVPETLRMVVEEAVTSDDHVETTPPVPIPEPVEEPKIQTIEGSDILVQEDAPVAQESLEILETKKPTTTSNSHAVLESTEESREANTDAAREETTREMKLDVPTQGTELPPKEEAASAPSPYDNEPVKVEQGAGVPVANSEVSPHPAPIPEKSSTRKILEPIKTDLAKNTPFSEVSDPLLDDDALLDELQAARVEEAVMVSSKSPTKSSFPPLSPMTSQSGTKTPPLPRSVSNPMRGPLLAPADIKSSSARSVSAGGAAFLHNVTRQSSNAGLQAKKNNLGSSISQRIKALEQLSGKPKNAEEPRPRSATPSSTFFTVRKQSVRDGSKSPSIVDRANSMTGSMTGTMAGRAPTPDQSREASLDNPNASDSRRRSGSVASRLSMFEVPAVNGPGGRPESIQVIARIVRDPNQSFPWKPEVRKEPADFATAELKQSPLVIDHQRAEHVPPSTPIPEPQLPIVEAPKETIQERRLSKDRKSLSEDCADGKKRRPSLSIVKDFIKDRRVSLSTKTLSTDNLGAVSPAPTVAKSPSRPPSAHHPSGTSIARRLSISSRRSSFNKERDGPTLMSPSALNDAGSGDDDKSSLNKTKGRASRFMRRLSNSFVGASRKNTTPSISPTVAEEEADSAPAAAAASKVVSSPDSSASNVSAYLGEVNVQFPENLLWKRRSMCLDSQGFLILSAVQGGPSYGKEKTGVKRYHLSDFQKPYVPDVELQELPNSVVLDFVEGSGLQIACEDRQGQLHLLHILEDAHRSHSSFGQ</sequence>
<evidence type="ECO:0000313" key="2">
    <source>
        <dbReference type="EMBL" id="ORY68492.1"/>
    </source>
</evidence>
<proteinExistence type="predicted"/>
<feature type="region of interest" description="Disordered" evidence="1">
    <location>
        <begin position="196"/>
        <end position="529"/>
    </location>
</feature>
<dbReference type="SUPFAM" id="SSF55753">
    <property type="entry name" value="Actin depolymerizing proteins"/>
    <property type="match status" value="1"/>
</dbReference>
<feature type="region of interest" description="Disordered" evidence="1">
    <location>
        <begin position="692"/>
        <end position="749"/>
    </location>
</feature>
<dbReference type="STRING" id="1141098.A0A1Y2EAC8"/>
<feature type="region of interest" description="Disordered" evidence="1">
    <location>
        <begin position="555"/>
        <end position="652"/>
    </location>
</feature>
<feature type="region of interest" description="Disordered" evidence="1">
    <location>
        <begin position="939"/>
        <end position="990"/>
    </location>
</feature>
<feature type="compositionally biased region" description="Low complexity" evidence="1">
    <location>
        <begin position="126"/>
        <end position="140"/>
    </location>
</feature>
<feature type="compositionally biased region" description="Low complexity" evidence="1">
    <location>
        <begin position="696"/>
        <end position="706"/>
    </location>
</feature>
<feature type="compositionally biased region" description="Basic and acidic residues" evidence="1">
    <location>
        <begin position="957"/>
        <end position="981"/>
    </location>
</feature>
<feature type="compositionally biased region" description="Basic and acidic residues" evidence="1">
    <location>
        <begin position="575"/>
        <end position="595"/>
    </location>
</feature>
<dbReference type="Gene3D" id="3.40.20.10">
    <property type="entry name" value="Severin"/>
    <property type="match status" value="1"/>
</dbReference>
<feature type="region of interest" description="Disordered" evidence="1">
    <location>
        <begin position="126"/>
        <end position="180"/>
    </location>
</feature>
<feature type="compositionally biased region" description="Polar residues" evidence="1">
    <location>
        <begin position="226"/>
        <end position="242"/>
    </location>
</feature>
<protein>
    <recommendedName>
        <fullName evidence="4">ADF-H domain-containing protein</fullName>
    </recommendedName>
</protein>
<organism evidence="2 3">
    <name type="scientific">Pseudomassariella vexata</name>
    <dbReference type="NCBI Taxonomy" id="1141098"/>
    <lineage>
        <taxon>Eukaryota</taxon>
        <taxon>Fungi</taxon>
        <taxon>Dikarya</taxon>
        <taxon>Ascomycota</taxon>
        <taxon>Pezizomycotina</taxon>
        <taxon>Sordariomycetes</taxon>
        <taxon>Xylariomycetidae</taxon>
        <taxon>Amphisphaeriales</taxon>
        <taxon>Pseudomassariaceae</taxon>
        <taxon>Pseudomassariella</taxon>
    </lineage>
</organism>
<feature type="compositionally biased region" description="Acidic residues" evidence="1">
    <location>
        <begin position="484"/>
        <end position="496"/>
    </location>
</feature>
<feature type="compositionally biased region" description="Basic residues" evidence="1">
    <location>
        <begin position="356"/>
        <end position="366"/>
    </location>
</feature>
<dbReference type="AlphaFoldDB" id="A0A1Y2EAC8"/>
<feature type="compositionally biased region" description="Polar residues" evidence="1">
    <location>
        <begin position="1002"/>
        <end position="1011"/>
    </location>
</feature>
<feature type="compositionally biased region" description="Basic residues" evidence="1">
    <location>
        <begin position="1083"/>
        <end position="1092"/>
    </location>
</feature>
<dbReference type="EMBL" id="MCFJ01000003">
    <property type="protein sequence ID" value="ORY68492.1"/>
    <property type="molecule type" value="Genomic_DNA"/>
</dbReference>
<dbReference type="RefSeq" id="XP_040718779.1">
    <property type="nucleotide sequence ID" value="XM_040855327.1"/>
</dbReference>
<dbReference type="InterPro" id="IPR029006">
    <property type="entry name" value="ADF-H/Gelsolin-like_dom_sf"/>
</dbReference>
<feature type="compositionally biased region" description="Basic and acidic residues" evidence="1">
    <location>
        <begin position="345"/>
        <end position="355"/>
    </location>
</feature>
<evidence type="ECO:0000256" key="1">
    <source>
        <dbReference type="SAM" id="MobiDB-lite"/>
    </source>
</evidence>
<accession>A0A1Y2EAC8</accession>
<feature type="compositionally biased region" description="Polar residues" evidence="1">
    <location>
        <begin position="804"/>
        <end position="815"/>
    </location>
</feature>
<feature type="compositionally biased region" description="Polar residues" evidence="1">
    <location>
        <begin position="196"/>
        <end position="217"/>
    </location>
</feature>
<feature type="region of interest" description="Disordered" evidence="1">
    <location>
        <begin position="785"/>
        <end position="875"/>
    </location>
</feature>
<feature type="compositionally biased region" description="Acidic residues" evidence="1">
    <location>
        <begin position="387"/>
        <end position="400"/>
    </location>
</feature>
<dbReference type="OrthoDB" id="74412at2759"/>
<evidence type="ECO:0008006" key="4">
    <source>
        <dbReference type="Google" id="ProtNLM"/>
    </source>
</evidence>
<dbReference type="InParanoid" id="A0A1Y2EAC8"/>